<dbReference type="AlphaFoldDB" id="A0A0F9I1J6"/>
<feature type="non-terminal residue" evidence="1">
    <location>
        <position position="181"/>
    </location>
</feature>
<gene>
    <name evidence="1" type="ORF">LCGC14_1715540</name>
</gene>
<name>A0A0F9I1J6_9ZZZZ</name>
<organism evidence="1">
    <name type="scientific">marine sediment metagenome</name>
    <dbReference type="NCBI Taxonomy" id="412755"/>
    <lineage>
        <taxon>unclassified sequences</taxon>
        <taxon>metagenomes</taxon>
        <taxon>ecological metagenomes</taxon>
    </lineage>
</organism>
<dbReference type="EMBL" id="LAZR01015365">
    <property type="protein sequence ID" value="KKM13509.1"/>
    <property type="molecule type" value="Genomic_DNA"/>
</dbReference>
<comment type="caution">
    <text evidence="1">The sequence shown here is derived from an EMBL/GenBank/DDBJ whole genome shotgun (WGS) entry which is preliminary data.</text>
</comment>
<sequence>MTANKRSTLKFQQKTSRPPLTREQCSYWLDYLPKILKIGTEFEINLPEPTAPLKKTDSAQCVHADKPCVTNCVNLESCLVERHPAFCKTRESGHFLDKSFACPAKDSNDCKSCKGCEGWTLNCRGLHCASHTPYCSICPSFSRPGQTIESSDIRQDAESVRREMKELFMPSGFVGTVGQSG</sequence>
<protein>
    <submittedName>
        <fullName evidence="1">Uncharacterized protein</fullName>
    </submittedName>
</protein>
<accession>A0A0F9I1J6</accession>
<evidence type="ECO:0000313" key="1">
    <source>
        <dbReference type="EMBL" id="KKM13509.1"/>
    </source>
</evidence>
<proteinExistence type="predicted"/>
<reference evidence="1" key="1">
    <citation type="journal article" date="2015" name="Nature">
        <title>Complex archaea that bridge the gap between prokaryotes and eukaryotes.</title>
        <authorList>
            <person name="Spang A."/>
            <person name="Saw J.H."/>
            <person name="Jorgensen S.L."/>
            <person name="Zaremba-Niedzwiedzka K."/>
            <person name="Martijn J."/>
            <person name="Lind A.E."/>
            <person name="van Eijk R."/>
            <person name="Schleper C."/>
            <person name="Guy L."/>
            <person name="Ettema T.J."/>
        </authorList>
    </citation>
    <scope>NUCLEOTIDE SEQUENCE</scope>
</reference>